<name>A0AAV4N7R8_CAEEX</name>
<proteinExistence type="predicted"/>
<gene>
    <name evidence="1" type="ORF">CEXT_26571</name>
</gene>
<evidence type="ECO:0000313" key="2">
    <source>
        <dbReference type="Proteomes" id="UP001054945"/>
    </source>
</evidence>
<dbReference type="EMBL" id="BPLR01020567">
    <property type="protein sequence ID" value="GIX80061.1"/>
    <property type="molecule type" value="Genomic_DNA"/>
</dbReference>
<reference evidence="1 2" key="1">
    <citation type="submission" date="2021-06" db="EMBL/GenBank/DDBJ databases">
        <title>Caerostris extrusa draft genome.</title>
        <authorList>
            <person name="Kono N."/>
            <person name="Arakawa K."/>
        </authorList>
    </citation>
    <scope>NUCLEOTIDE SEQUENCE [LARGE SCALE GENOMIC DNA]</scope>
</reference>
<evidence type="ECO:0000313" key="1">
    <source>
        <dbReference type="EMBL" id="GIX80061.1"/>
    </source>
</evidence>
<dbReference type="Proteomes" id="UP001054945">
    <property type="component" value="Unassembled WGS sequence"/>
</dbReference>
<comment type="caution">
    <text evidence="1">The sequence shown here is derived from an EMBL/GenBank/DDBJ whole genome shotgun (WGS) entry which is preliminary data.</text>
</comment>
<keyword evidence="2" id="KW-1185">Reference proteome</keyword>
<protein>
    <submittedName>
        <fullName evidence="1">Uncharacterized protein</fullName>
    </submittedName>
</protein>
<dbReference type="AlphaFoldDB" id="A0AAV4N7R8"/>
<organism evidence="1 2">
    <name type="scientific">Caerostris extrusa</name>
    <name type="common">Bark spider</name>
    <name type="synonym">Caerostris bankana</name>
    <dbReference type="NCBI Taxonomy" id="172846"/>
    <lineage>
        <taxon>Eukaryota</taxon>
        <taxon>Metazoa</taxon>
        <taxon>Ecdysozoa</taxon>
        <taxon>Arthropoda</taxon>
        <taxon>Chelicerata</taxon>
        <taxon>Arachnida</taxon>
        <taxon>Araneae</taxon>
        <taxon>Araneomorphae</taxon>
        <taxon>Entelegynae</taxon>
        <taxon>Araneoidea</taxon>
        <taxon>Araneidae</taxon>
        <taxon>Caerostris</taxon>
    </lineage>
</organism>
<accession>A0AAV4N7R8</accession>
<sequence length="99" mass="11096">MSDEPRTSALEARCHNFGYEFGGWHEYSSTNIPMSDEPRTERSKARCHNFGYEFGGWHEYSSTNIPMSDEPETSALKLDATISGTSSVDGMNIPVPIFQ</sequence>